<evidence type="ECO:0000313" key="12">
    <source>
        <dbReference type="EMBL" id="SEV88406.1"/>
    </source>
</evidence>
<feature type="binding site" evidence="8">
    <location>
        <position position="296"/>
    </location>
    <ligand>
        <name>Zn(2+)</name>
        <dbReference type="ChEBI" id="CHEBI:29105"/>
        <label>2</label>
    </ligand>
</feature>
<evidence type="ECO:0000256" key="7">
    <source>
        <dbReference type="PIRSR" id="PIRSR601952-1"/>
    </source>
</evidence>
<evidence type="ECO:0000256" key="3">
    <source>
        <dbReference type="ARBA" id="ARBA00022723"/>
    </source>
</evidence>
<name>A0A662Z1U2_9STAP</name>
<keyword evidence="11" id="KW-0732">Signal</keyword>
<feature type="binding site" evidence="8">
    <location>
        <position position="435"/>
    </location>
    <ligand>
        <name>Zn(2+)</name>
        <dbReference type="ChEBI" id="CHEBI:29105"/>
        <label>2</label>
    </ligand>
</feature>
<feature type="binding site" evidence="8">
    <location>
        <position position="170"/>
    </location>
    <ligand>
        <name>Mg(2+)</name>
        <dbReference type="ChEBI" id="CHEBI:18420"/>
    </ligand>
</feature>
<dbReference type="AlphaFoldDB" id="A0A662Z1U2"/>
<evidence type="ECO:0000256" key="2">
    <source>
        <dbReference type="ARBA" id="ARBA00022553"/>
    </source>
</evidence>
<feature type="signal peptide" evidence="11">
    <location>
        <begin position="1"/>
        <end position="25"/>
    </location>
</feature>
<dbReference type="SMART" id="SM00098">
    <property type="entry name" value="alkPPc"/>
    <property type="match status" value="1"/>
</dbReference>
<dbReference type="OrthoDB" id="9794455at2"/>
<dbReference type="InterPro" id="IPR017850">
    <property type="entry name" value="Alkaline_phosphatase_core_sf"/>
</dbReference>
<evidence type="ECO:0000256" key="11">
    <source>
        <dbReference type="SAM" id="SignalP"/>
    </source>
</evidence>
<accession>A0A662Z1U2</accession>
<feature type="binding site" evidence="8">
    <location>
        <position position="339"/>
    </location>
    <ligand>
        <name>Zn(2+)</name>
        <dbReference type="ChEBI" id="CHEBI:29105"/>
        <label>2</label>
    </ligand>
</feature>
<dbReference type="Gene3D" id="1.10.60.40">
    <property type="match status" value="1"/>
</dbReference>
<keyword evidence="5 8" id="KW-0862">Zinc</keyword>
<dbReference type="PANTHER" id="PTHR11596">
    <property type="entry name" value="ALKALINE PHOSPHATASE"/>
    <property type="match status" value="1"/>
</dbReference>
<feature type="chain" id="PRO_5024826749" evidence="11">
    <location>
        <begin position="26"/>
        <end position="536"/>
    </location>
</feature>
<evidence type="ECO:0000256" key="10">
    <source>
        <dbReference type="SAM" id="MobiDB-lite"/>
    </source>
</evidence>
<feature type="binding site" evidence="8">
    <location>
        <position position="168"/>
    </location>
    <ligand>
        <name>Mg(2+)</name>
        <dbReference type="ChEBI" id="CHEBI:18420"/>
    </ligand>
</feature>
<gene>
    <name evidence="12" type="ORF">SAMN05192557_0719</name>
</gene>
<feature type="binding site" evidence="8">
    <location>
        <position position="300"/>
    </location>
    <ligand>
        <name>Zn(2+)</name>
        <dbReference type="ChEBI" id="CHEBI:29105"/>
        <label>2</label>
    </ligand>
</feature>
<keyword evidence="13" id="KW-1185">Reference proteome</keyword>
<reference evidence="12 13" key="1">
    <citation type="submission" date="2016-10" db="EMBL/GenBank/DDBJ databases">
        <authorList>
            <person name="Varghese N."/>
            <person name="Submissions S."/>
        </authorList>
    </citation>
    <scope>NUCLEOTIDE SEQUENCE [LARGE SCALE GENOMIC DNA]</scope>
    <source>
        <strain evidence="12 13">IBRC-M10081</strain>
    </source>
</reference>
<keyword evidence="3 8" id="KW-0479">Metal-binding</keyword>
<dbReference type="Proteomes" id="UP000243605">
    <property type="component" value="Unassembled WGS sequence"/>
</dbReference>
<comment type="similarity">
    <text evidence="1 9">Belongs to the alkaline phosphatase family.</text>
</comment>
<dbReference type="PRINTS" id="PR00113">
    <property type="entry name" value="ALKPHPHTASE"/>
</dbReference>
<feature type="binding site" evidence="8">
    <location>
        <position position="68"/>
    </location>
    <ligand>
        <name>Zn(2+)</name>
        <dbReference type="ChEBI" id="CHEBI:29105"/>
        <label>2</label>
    </ligand>
</feature>
<evidence type="ECO:0000256" key="8">
    <source>
        <dbReference type="PIRSR" id="PIRSR601952-2"/>
    </source>
</evidence>
<evidence type="ECO:0000313" key="13">
    <source>
        <dbReference type="Proteomes" id="UP000243605"/>
    </source>
</evidence>
<evidence type="ECO:0000256" key="4">
    <source>
        <dbReference type="ARBA" id="ARBA00022801"/>
    </source>
</evidence>
<dbReference type="Gene3D" id="3.40.720.10">
    <property type="entry name" value="Alkaline Phosphatase, subunit A"/>
    <property type="match status" value="1"/>
</dbReference>
<proteinExistence type="inferred from homology"/>
<keyword evidence="2" id="KW-0597">Phosphoprotein</keyword>
<dbReference type="SUPFAM" id="SSF53649">
    <property type="entry name" value="Alkaline phosphatase-like"/>
    <property type="match status" value="1"/>
</dbReference>
<comment type="cofactor">
    <cofactor evidence="8">
        <name>Mg(2+)</name>
        <dbReference type="ChEBI" id="CHEBI:18420"/>
    </cofactor>
    <text evidence="8">Binds 1 Mg(2+) ion.</text>
</comment>
<dbReference type="RefSeq" id="WP_091473944.1">
    <property type="nucleotide sequence ID" value="NZ_FOIT01000001.1"/>
</dbReference>
<feature type="region of interest" description="Disordered" evidence="10">
    <location>
        <begin position="483"/>
        <end position="536"/>
    </location>
</feature>
<dbReference type="GO" id="GO:0004035">
    <property type="term" value="F:alkaline phosphatase activity"/>
    <property type="evidence" value="ECO:0007669"/>
    <property type="project" value="TreeGrafter"/>
</dbReference>
<comment type="cofactor">
    <cofactor evidence="8">
        <name>Zn(2+)</name>
        <dbReference type="ChEBI" id="CHEBI:29105"/>
    </cofactor>
    <text evidence="8">Binds 2 Zn(2+) ions.</text>
</comment>
<organism evidence="12 13">
    <name type="scientific">Aliicoccus persicus</name>
    <dbReference type="NCBI Taxonomy" id="930138"/>
    <lineage>
        <taxon>Bacteria</taxon>
        <taxon>Bacillati</taxon>
        <taxon>Bacillota</taxon>
        <taxon>Bacilli</taxon>
        <taxon>Bacillales</taxon>
        <taxon>Staphylococcaceae</taxon>
        <taxon>Aliicoccus</taxon>
    </lineage>
</organism>
<dbReference type="GO" id="GO:0046872">
    <property type="term" value="F:metal ion binding"/>
    <property type="evidence" value="ECO:0007669"/>
    <property type="project" value="UniProtKB-KW"/>
</dbReference>
<dbReference type="InterPro" id="IPR001952">
    <property type="entry name" value="Alkaline_phosphatase"/>
</dbReference>
<dbReference type="PROSITE" id="PS00123">
    <property type="entry name" value="ALKALINE_PHOSPHATASE"/>
    <property type="match status" value="1"/>
</dbReference>
<evidence type="ECO:0000256" key="6">
    <source>
        <dbReference type="ARBA" id="ARBA00022842"/>
    </source>
</evidence>
<sequence>MKKFVFATIATLLTTSHLMANSAFAQDEEDERLEEDRYLNDSIDIFAELDIELAEEDMPKNIIYLIGDGMGTTYNTAYRYYKHGGFEWDVELTEFDKHLVGQQMTHPYDGTEVITDSGASATAMAAGAKTYNNAIGVDHDHNTLVTVLEVSKANAKSTGIIATSTLTHATPASFGAHNESRHNHEEIADHFFDQRINGEMKIDVLLGAGLQYFDREDRNLVEEFEGEGYDFIQDLEGLESSENDKLLGLFYDDSFPKMWDREEGTVSLEDMTRKAIDTLDQNEEGFFLMVEGSQIDWAGHSNDVASAMSEMEDFENAFAAAIEFAEADGETLVVATADHNTGGFSLGVDGYYQWLAEPLHEMERTPEFLASEIVENGEIGETLSTYVGWEFTEEELSAVEEALTQPEDEQFFAVETVLKESVDVRTYTGWTTGGHTAEEVNVYAFGPGSELFRGLTDNHMHGFITSYFMGQDVTRDEVELEEAVNEEAEVEEAEVEEDVEVEEDTDVDSDVEEESEVEEDTEEEDTEEDVEEDDAA</sequence>
<evidence type="ECO:0000256" key="5">
    <source>
        <dbReference type="ARBA" id="ARBA00022833"/>
    </source>
</evidence>
<dbReference type="Pfam" id="PF00245">
    <property type="entry name" value="Alk_phosphatase"/>
    <property type="match status" value="1"/>
</dbReference>
<feature type="binding site" evidence="8">
    <location>
        <position position="68"/>
    </location>
    <ligand>
        <name>Mg(2+)</name>
        <dbReference type="ChEBI" id="CHEBI:18420"/>
    </ligand>
</feature>
<keyword evidence="6 8" id="KW-0460">Magnesium</keyword>
<dbReference type="EMBL" id="FOIT01000001">
    <property type="protein sequence ID" value="SEV88406.1"/>
    <property type="molecule type" value="Genomic_DNA"/>
</dbReference>
<evidence type="ECO:0000256" key="9">
    <source>
        <dbReference type="RuleBase" id="RU003946"/>
    </source>
</evidence>
<evidence type="ECO:0000256" key="1">
    <source>
        <dbReference type="ARBA" id="ARBA00005984"/>
    </source>
</evidence>
<dbReference type="PANTHER" id="PTHR11596:SF5">
    <property type="entry name" value="ALKALINE PHOSPHATASE"/>
    <property type="match status" value="1"/>
</dbReference>
<feature type="binding site" evidence="8">
    <location>
        <position position="291"/>
    </location>
    <ligand>
        <name>Mg(2+)</name>
        <dbReference type="ChEBI" id="CHEBI:18420"/>
    </ligand>
</feature>
<dbReference type="InterPro" id="IPR018299">
    <property type="entry name" value="Alkaline_phosphatase_AS"/>
</dbReference>
<dbReference type="CDD" id="cd16012">
    <property type="entry name" value="ALP"/>
    <property type="match status" value="1"/>
</dbReference>
<keyword evidence="4" id="KW-0378">Hydrolase</keyword>
<protein>
    <submittedName>
        <fullName evidence="12">Alkaline phosphatase</fullName>
    </submittedName>
</protein>
<feature type="active site" description="Phosphoserine intermediate" evidence="7">
    <location>
        <position position="117"/>
    </location>
</feature>
<feature type="binding site" evidence="8">
    <location>
        <position position="338"/>
    </location>
    <ligand>
        <name>Zn(2+)</name>
        <dbReference type="ChEBI" id="CHEBI:29105"/>
        <label>2</label>
    </ligand>
</feature>